<dbReference type="Pfam" id="PF24616">
    <property type="entry name" value="DUF7624"/>
    <property type="match status" value="2"/>
</dbReference>
<keyword evidence="4" id="KW-1185">Reference proteome</keyword>
<feature type="region of interest" description="Disordered" evidence="1">
    <location>
        <begin position="120"/>
        <end position="149"/>
    </location>
</feature>
<feature type="compositionally biased region" description="Low complexity" evidence="1">
    <location>
        <begin position="1"/>
        <end position="22"/>
    </location>
</feature>
<feature type="compositionally biased region" description="Polar residues" evidence="1">
    <location>
        <begin position="37"/>
        <end position="50"/>
    </location>
</feature>
<accession>A0A9P1H8A7</accession>
<dbReference type="InterPro" id="IPR056041">
    <property type="entry name" value="DUF7624"/>
</dbReference>
<feature type="region of interest" description="Disordered" evidence="1">
    <location>
        <begin position="166"/>
        <end position="215"/>
    </location>
</feature>
<proteinExistence type="predicted"/>
<feature type="compositionally biased region" description="Low complexity" evidence="1">
    <location>
        <begin position="471"/>
        <end position="482"/>
    </location>
</feature>
<feature type="domain" description="DUF7624" evidence="2">
    <location>
        <begin position="532"/>
        <end position="586"/>
    </location>
</feature>
<feature type="compositionally biased region" description="Polar residues" evidence="1">
    <location>
        <begin position="448"/>
        <end position="470"/>
    </location>
</feature>
<feature type="region of interest" description="Disordered" evidence="1">
    <location>
        <begin position="1"/>
        <end position="88"/>
    </location>
</feature>
<evidence type="ECO:0000313" key="3">
    <source>
        <dbReference type="EMBL" id="CAI4218572.1"/>
    </source>
</evidence>
<evidence type="ECO:0000256" key="1">
    <source>
        <dbReference type="SAM" id="MobiDB-lite"/>
    </source>
</evidence>
<name>A0A9P1H8A7_9PEZI</name>
<feature type="domain" description="DUF7624" evidence="2">
    <location>
        <begin position="478"/>
        <end position="529"/>
    </location>
</feature>
<reference evidence="3" key="1">
    <citation type="submission" date="2022-11" db="EMBL/GenBank/DDBJ databases">
        <authorList>
            <person name="Scott C."/>
            <person name="Bruce N."/>
        </authorList>
    </citation>
    <scope>NUCLEOTIDE SEQUENCE</scope>
</reference>
<feature type="region of interest" description="Disordered" evidence="1">
    <location>
        <begin position="392"/>
        <end position="482"/>
    </location>
</feature>
<sequence>MMALEAPLRSSSASLPSGFASLGEMSSSTPDPHLRPSSVQRVSASLSLVSPSDLVGPSPVTSNGTETTEIEDEESEDVIHPPPPAPQLLMLKTNIPEQIRRSVSEESVSVIHAPESFHSWASTEPTAKPDQMSERSLARDTDSMASTEDFHDSIRWRDLNPQAQNLKDAFSDPSRLRSSSTSSLGKIDELGEGDHDLDETDADAPYTSRDSFDGRSPDFSSEIAALRTALQECWTLCNTLANLSSIHRARLFNSSGTPDAHERAWKSCWRLCQRLYDNKDKTEEPLSVQRMNLDLCRDFCQSLFDIRQRQDEVTDSILRVSFELNNHLYSAQDVRTLPEAFREPCWTLAEMLFSLRQNRRGGQPASEELLGSAVQACWELCDIFREGCTSVRPERNTPRASQASFFGHYEPSGRESRASTRSSLSKAQSHKAHEERQRRANILVLGTASDSSRGGRWSSNASNLSGYSHNSAKTSSTATTATAEDSNITRVKILILKAAMIIGYERDSTAGDNKSSMASLQAFVKQLPVSHAAPRGRRATAFEVAKAILYMMHRSSQYTFLRELFRLVFNFAVDEAESRKNVSIVV</sequence>
<evidence type="ECO:0000313" key="4">
    <source>
        <dbReference type="Proteomes" id="UP000838763"/>
    </source>
</evidence>
<protein>
    <recommendedName>
        <fullName evidence="2">DUF7624 domain-containing protein</fullName>
    </recommendedName>
</protein>
<dbReference type="OrthoDB" id="5230484at2759"/>
<comment type="caution">
    <text evidence="3">The sequence shown here is derived from an EMBL/GenBank/DDBJ whole genome shotgun (WGS) entry which is preliminary data.</text>
</comment>
<dbReference type="EMBL" id="CALLCH030000018">
    <property type="protein sequence ID" value="CAI4218572.1"/>
    <property type="molecule type" value="Genomic_DNA"/>
</dbReference>
<evidence type="ECO:0000259" key="2">
    <source>
        <dbReference type="Pfam" id="PF24616"/>
    </source>
</evidence>
<dbReference type="AlphaFoldDB" id="A0A9P1H8A7"/>
<feature type="compositionally biased region" description="Basic and acidic residues" evidence="1">
    <location>
        <begin position="131"/>
        <end position="149"/>
    </location>
</feature>
<organism evidence="3 4">
    <name type="scientific">Parascedosporium putredinis</name>
    <dbReference type="NCBI Taxonomy" id="1442378"/>
    <lineage>
        <taxon>Eukaryota</taxon>
        <taxon>Fungi</taxon>
        <taxon>Dikarya</taxon>
        <taxon>Ascomycota</taxon>
        <taxon>Pezizomycotina</taxon>
        <taxon>Sordariomycetes</taxon>
        <taxon>Hypocreomycetidae</taxon>
        <taxon>Microascales</taxon>
        <taxon>Microascaceae</taxon>
        <taxon>Parascedosporium</taxon>
    </lineage>
</organism>
<dbReference type="Proteomes" id="UP000838763">
    <property type="component" value="Unassembled WGS sequence"/>
</dbReference>
<gene>
    <name evidence="3" type="ORF">PPNO1_LOCUS8152</name>
</gene>